<protein>
    <recommendedName>
        <fullName evidence="5 10">N-(5'-phosphoribosyl)anthranilate isomerase</fullName>
        <shortName evidence="10">PRAI</shortName>
        <ecNumber evidence="4 10">5.3.1.24</ecNumber>
    </recommendedName>
</protein>
<dbReference type="CDD" id="cd00405">
    <property type="entry name" value="PRAI"/>
    <property type="match status" value="1"/>
</dbReference>
<evidence type="ECO:0000256" key="2">
    <source>
        <dbReference type="ARBA" id="ARBA00004664"/>
    </source>
</evidence>
<evidence type="ECO:0000256" key="4">
    <source>
        <dbReference type="ARBA" id="ARBA00012572"/>
    </source>
</evidence>
<evidence type="ECO:0000256" key="1">
    <source>
        <dbReference type="ARBA" id="ARBA00001164"/>
    </source>
</evidence>
<dbReference type="Gene3D" id="3.20.20.70">
    <property type="entry name" value="Aldolase class I"/>
    <property type="match status" value="1"/>
</dbReference>
<comment type="pathway">
    <text evidence="2 10">Amino-acid biosynthesis; L-tryptophan biosynthesis; L-tryptophan from chorismate: step 3/5.</text>
</comment>
<sequence length="240" mass="25599">MTFWRFSINPERRLRRQPLRRGKPFPHGAEVAQVKICGLTRPEHVAAAVEAGAAFVGFVFFPKSPRNVSAEVAAALAADVPAGVARVGLFVDPDDQMLDDVLAKVPLDIIQLHGGETPDRVAELRARTGLPVMKAVGVAGPEDLDALWDYGLVADMILVDAKPPKDAELPGGNGLSFDWRLLVGRKFLRPWMLAGGLTPENVAEAVRLTGAQAVDVSSGVEAAPGIKDPARIRSFIDAAG</sequence>
<evidence type="ECO:0000313" key="13">
    <source>
        <dbReference type="Proteomes" id="UP000321562"/>
    </source>
</evidence>
<name>A0A5C6SBW5_9RHOB</name>
<dbReference type="EMBL" id="VOPL01000001">
    <property type="protein sequence ID" value="TXB71105.1"/>
    <property type="molecule type" value="Genomic_DNA"/>
</dbReference>
<comment type="caution">
    <text evidence="12">The sequence shown here is derived from an EMBL/GenBank/DDBJ whole genome shotgun (WGS) entry which is preliminary data.</text>
</comment>
<dbReference type="InterPro" id="IPR011060">
    <property type="entry name" value="RibuloseP-bd_barrel"/>
</dbReference>
<evidence type="ECO:0000259" key="11">
    <source>
        <dbReference type="Pfam" id="PF00697"/>
    </source>
</evidence>
<evidence type="ECO:0000256" key="3">
    <source>
        <dbReference type="ARBA" id="ARBA00007571"/>
    </source>
</evidence>
<dbReference type="Proteomes" id="UP000321562">
    <property type="component" value="Unassembled WGS sequence"/>
</dbReference>
<dbReference type="InterPro" id="IPR001240">
    <property type="entry name" value="PRAI_dom"/>
</dbReference>
<evidence type="ECO:0000256" key="7">
    <source>
        <dbReference type="ARBA" id="ARBA00022822"/>
    </source>
</evidence>
<keyword evidence="8 10" id="KW-0057">Aromatic amino acid biosynthesis</keyword>
<dbReference type="SUPFAM" id="SSF51366">
    <property type="entry name" value="Ribulose-phoshate binding barrel"/>
    <property type="match status" value="1"/>
</dbReference>
<dbReference type="FunFam" id="3.20.20.70:FF:000075">
    <property type="entry name" value="Tryptophan biosynthesis protein TRP1"/>
    <property type="match status" value="1"/>
</dbReference>
<evidence type="ECO:0000256" key="8">
    <source>
        <dbReference type="ARBA" id="ARBA00023141"/>
    </source>
</evidence>
<keyword evidence="7 10" id="KW-0822">Tryptophan biosynthesis</keyword>
<proteinExistence type="inferred from homology"/>
<dbReference type="InterPro" id="IPR044643">
    <property type="entry name" value="TrpF_fam"/>
</dbReference>
<dbReference type="NCBIfam" id="NF002295">
    <property type="entry name" value="PRK01222.1-1"/>
    <property type="match status" value="1"/>
</dbReference>
<accession>A0A5C6SBW5</accession>
<dbReference type="HAMAP" id="MF_00135">
    <property type="entry name" value="PRAI"/>
    <property type="match status" value="1"/>
</dbReference>
<keyword evidence="9 10" id="KW-0413">Isomerase</keyword>
<dbReference type="EC" id="5.3.1.24" evidence="4 10"/>
<dbReference type="PANTHER" id="PTHR42894:SF1">
    <property type="entry name" value="N-(5'-PHOSPHORIBOSYL)ANTHRANILATE ISOMERASE"/>
    <property type="match status" value="1"/>
</dbReference>
<dbReference type="PANTHER" id="PTHR42894">
    <property type="entry name" value="N-(5'-PHOSPHORIBOSYL)ANTHRANILATE ISOMERASE"/>
    <property type="match status" value="1"/>
</dbReference>
<comment type="similarity">
    <text evidence="3 10">Belongs to the TrpF family.</text>
</comment>
<evidence type="ECO:0000313" key="12">
    <source>
        <dbReference type="EMBL" id="TXB71105.1"/>
    </source>
</evidence>
<organism evidence="12 13">
    <name type="scientific">Paracoccus aurantiacus</name>
    <dbReference type="NCBI Taxonomy" id="2599412"/>
    <lineage>
        <taxon>Bacteria</taxon>
        <taxon>Pseudomonadati</taxon>
        <taxon>Pseudomonadota</taxon>
        <taxon>Alphaproteobacteria</taxon>
        <taxon>Rhodobacterales</taxon>
        <taxon>Paracoccaceae</taxon>
        <taxon>Paracoccus</taxon>
    </lineage>
</organism>
<evidence type="ECO:0000256" key="9">
    <source>
        <dbReference type="ARBA" id="ARBA00023235"/>
    </source>
</evidence>
<dbReference type="GO" id="GO:0000162">
    <property type="term" value="P:L-tryptophan biosynthetic process"/>
    <property type="evidence" value="ECO:0007669"/>
    <property type="project" value="UniProtKB-UniRule"/>
</dbReference>
<feature type="domain" description="N-(5'phosphoribosyl) anthranilate isomerase (PRAI)" evidence="11">
    <location>
        <begin position="34"/>
        <end position="237"/>
    </location>
</feature>
<dbReference type="UniPathway" id="UPA00035">
    <property type="reaction ID" value="UER00042"/>
</dbReference>
<evidence type="ECO:0000256" key="5">
    <source>
        <dbReference type="ARBA" id="ARBA00022272"/>
    </source>
</evidence>
<comment type="catalytic activity">
    <reaction evidence="1 10">
        <text>N-(5-phospho-beta-D-ribosyl)anthranilate = 1-(2-carboxyphenylamino)-1-deoxy-D-ribulose 5-phosphate</text>
        <dbReference type="Rhea" id="RHEA:21540"/>
        <dbReference type="ChEBI" id="CHEBI:18277"/>
        <dbReference type="ChEBI" id="CHEBI:58613"/>
        <dbReference type="EC" id="5.3.1.24"/>
    </reaction>
</comment>
<dbReference type="Pfam" id="PF00697">
    <property type="entry name" value="PRAI"/>
    <property type="match status" value="1"/>
</dbReference>
<evidence type="ECO:0000256" key="6">
    <source>
        <dbReference type="ARBA" id="ARBA00022605"/>
    </source>
</evidence>
<dbReference type="GO" id="GO:0004640">
    <property type="term" value="F:phosphoribosylanthranilate isomerase activity"/>
    <property type="evidence" value="ECO:0007669"/>
    <property type="project" value="UniProtKB-UniRule"/>
</dbReference>
<dbReference type="InterPro" id="IPR013785">
    <property type="entry name" value="Aldolase_TIM"/>
</dbReference>
<reference evidence="12 13" key="1">
    <citation type="submission" date="2019-08" db="EMBL/GenBank/DDBJ databases">
        <authorList>
            <person name="Ye J."/>
        </authorList>
    </citation>
    <scope>NUCLEOTIDE SEQUENCE [LARGE SCALE GENOMIC DNA]</scope>
    <source>
        <strain evidence="12 13">TK008</strain>
    </source>
</reference>
<dbReference type="OrthoDB" id="9796196at2"/>
<dbReference type="AlphaFoldDB" id="A0A5C6SBW5"/>
<evidence type="ECO:0000256" key="10">
    <source>
        <dbReference type="HAMAP-Rule" id="MF_00135"/>
    </source>
</evidence>
<gene>
    <name evidence="10" type="primary">trpF</name>
    <name evidence="12" type="ORF">FQV27_04460</name>
</gene>
<keyword evidence="13" id="KW-1185">Reference proteome</keyword>
<keyword evidence="6 10" id="KW-0028">Amino-acid biosynthesis</keyword>